<keyword evidence="1" id="KW-1133">Transmembrane helix</keyword>
<accession>A0A4R5EVE6</accession>
<dbReference type="PANTHER" id="PTHR34989:SF1">
    <property type="entry name" value="PROTEIN HDED"/>
    <property type="match status" value="1"/>
</dbReference>
<evidence type="ECO:0008006" key="4">
    <source>
        <dbReference type="Google" id="ProtNLM"/>
    </source>
</evidence>
<dbReference type="Proteomes" id="UP000294662">
    <property type="component" value="Unassembled WGS sequence"/>
</dbReference>
<dbReference type="Pfam" id="PF03729">
    <property type="entry name" value="DUF308"/>
    <property type="match status" value="1"/>
</dbReference>
<sequence length="174" mass="18461">MSDWLKWVLLGLLSIVLGGLALGNVALASMAIATMTGALFLVAGVFQLAAGFSVSGAGPKAFALLLGLVLAFLGWSFLANPLEGMISLTMLIAFLLALSGITRIVFSLQMRGTGLFGLMLLSGLVPLLFAIYIWMNFDMATMTLLGVLLGIELVFNGIGLLMIGFFVKRLKTRL</sequence>
<protein>
    <recommendedName>
        <fullName evidence="4">Acid-resistance membrane protein</fullName>
    </recommendedName>
</protein>
<dbReference type="RefSeq" id="WP_132828240.1">
    <property type="nucleotide sequence ID" value="NZ_SMFP01000004.1"/>
</dbReference>
<proteinExistence type="predicted"/>
<feature type="transmembrane region" description="Helical" evidence="1">
    <location>
        <begin position="61"/>
        <end position="79"/>
    </location>
</feature>
<dbReference type="InterPro" id="IPR052712">
    <property type="entry name" value="Acid_resist_chaperone_HdeD"/>
</dbReference>
<dbReference type="InterPro" id="IPR005325">
    <property type="entry name" value="DUF308_memb"/>
</dbReference>
<keyword evidence="1" id="KW-0812">Transmembrane</keyword>
<feature type="transmembrane region" description="Helical" evidence="1">
    <location>
        <begin position="31"/>
        <end position="54"/>
    </location>
</feature>
<dbReference type="OrthoDB" id="5678253at2"/>
<evidence type="ECO:0000313" key="2">
    <source>
        <dbReference type="EMBL" id="TDE38948.1"/>
    </source>
</evidence>
<dbReference type="PANTHER" id="PTHR34989">
    <property type="entry name" value="PROTEIN HDED"/>
    <property type="match status" value="1"/>
</dbReference>
<dbReference type="EMBL" id="SMFP01000004">
    <property type="protein sequence ID" value="TDE38948.1"/>
    <property type="molecule type" value="Genomic_DNA"/>
</dbReference>
<gene>
    <name evidence="2" type="ORF">E1B25_08000</name>
</gene>
<organism evidence="2 3">
    <name type="scientific">Antarcticimicrobium sediminis</name>
    <dbReference type="NCBI Taxonomy" id="2546227"/>
    <lineage>
        <taxon>Bacteria</taxon>
        <taxon>Pseudomonadati</taxon>
        <taxon>Pseudomonadota</taxon>
        <taxon>Alphaproteobacteria</taxon>
        <taxon>Rhodobacterales</taxon>
        <taxon>Paracoccaceae</taxon>
        <taxon>Antarcticimicrobium</taxon>
    </lineage>
</organism>
<dbReference type="AlphaFoldDB" id="A0A4R5EVE6"/>
<keyword evidence="1" id="KW-0472">Membrane</keyword>
<dbReference type="GO" id="GO:0005886">
    <property type="term" value="C:plasma membrane"/>
    <property type="evidence" value="ECO:0007669"/>
    <property type="project" value="TreeGrafter"/>
</dbReference>
<reference evidence="2 3" key="1">
    <citation type="submission" date="2019-03" db="EMBL/GenBank/DDBJ databases">
        <authorList>
            <person name="Zhang S."/>
        </authorList>
    </citation>
    <scope>NUCLEOTIDE SEQUENCE [LARGE SCALE GENOMIC DNA]</scope>
    <source>
        <strain evidence="2 3">S4J41</strain>
    </source>
</reference>
<feature type="transmembrane region" description="Helical" evidence="1">
    <location>
        <begin position="85"/>
        <end position="106"/>
    </location>
</feature>
<keyword evidence="3" id="KW-1185">Reference proteome</keyword>
<name>A0A4R5EVE6_9RHOB</name>
<comment type="caution">
    <text evidence="2">The sequence shown here is derived from an EMBL/GenBank/DDBJ whole genome shotgun (WGS) entry which is preliminary data.</text>
</comment>
<feature type="transmembrane region" description="Helical" evidence="1">
    <location>
        <begin position="141"/>
        <end position="167"/>
    </location>
</feature>
<evidence type="ECO:0000256" key="1">
    <source>
        <dbReference type="SAM" id="Phobius"/>
    </source>
</evidence>
<feature type="transmembrane region" description="Helical" evidence="1">
    <location>
        <begin position="113"/>
        <end position="135"/>
    </location>
</feature>
<evidence type="ECO:0000313" key="3">
    <source>
        <dbReference type="Proteomes" id="UP000294662"/>
    </source>
</evidence>